<reference evidence="13" key="1">
    <citation type="journal article" date="2018" name="Front. Microbiol.">
        <title>Genome-Based Analysis Reveals the Taxonomy and Diversity of the Family Idiomarinaceae.</title>
        <authorList>
            <person name="Liu Y."/>
            <person name="Lai Q."/>
            <person name="Shao Z."/>
        </authorList>
    </citation>
    <scope>NUCLEOTIDE SEQUENCE [LARGE SCALE GENOMIC DNA]</scope>
    <source>
        <strain evidence="13">SN-14</strain>
    </source>
</reference>
<feature type="domain" description="HemY N-terminal" evidence="11">
    <location>
        <begin position="26"/>
        <end position="130"/>
    </location>
</feature>
<feature type="transmembrane region" description="Helical" evidence="10">
    <location>
        <begin position="41"/>
        <end position="62"/>
    </location>
</feature>
<evidence type="ECO:0000259" key="11">
    <source>
        <dbReference type="Pfam" id="PF07219"/>
    </source>
</evidence>
<dbReference type="GO" id="GO:0006779">
    <property type="term" value="P:porphyrin-containing compound biosynthetic process"/>
    <property type="evidence" value="ECO:0007669"/>
    <property type="project" value="UniProtKB-KW"/>
</dbReference>
<dbReference type="NCBIfam" id="TIGR00540">
    <property type="entry name" value="TPR_hemY_coli"/>
    <property type="match status" value="1"/>
</dbReference>
<evidence type="ECO:0000256" key="4">
    <source>
        <dbReference type="ARBA" id="ARBA00022475"/>
    </source>
</evidence>
<evidence type="ECO:0000256" key="9">
    <source>
        <dbReference type="ARBA" id="ARBA00023244"/>
    </source>
</evidence>
<evidence type="ECO:0000256" key="8">
    <source>
        <dbReference type="ARBA" id="ARBA00023136"/>
    </source>
</evidence>
<comment type="pathway">
    <text evidence="3">Porphyrin-containing compound metabolism; protoheme biosynthesis.</text>
</comment>
<proteinExistence type="predicted"/>
<keyword evidence="13" id="KW-1185">Reference proteome</keyword>
<comment type="function">
    <text evidence="1">Involved in a late step of protoheme IX synthesis.</text>
</comment>
<comment type="subcellular location">
    <subcellularLocation>
        <location evidence="2">Cell inner membrane</location>
        <topology evidence="2">Multi-pass membrane protein</topology>
    </subcellularLocation>
</comment>
<dbReference type="GO" id="GO:0005886">
    <property type="term" value="C:plasma membrane"/>
    <property type="evidence" value="ECO:0007669"/>
    <property type="project" value="UniProtKB-SubCell"/>
</dbReference>
<gene>
    <name evidence="12" type="ORF">CWE23_12520</name>
</gene>
<evidence type="ECO:0000256" key="5">
    <source>
        <dbReference type="ARBA" id="ARBA00022519"/>
    </source>
</evidence>
<dbReference type="PROSITE" id="PS50293">
    <property type="entry name" value="TPR_REGION"/>
    <property type="match status" value="1"/>
</dbReference>
<keyword evidence="9" id="KW-0627">Porphyrin biosynthesis</keyword>
<dbReference type="Gene3D" id="1.25.40.10">
    <property type="entry name" value="Tetratricopeptide repeat domain"/>
    <property type="match status" value="1"/>
</dbReference>
<evidence type="ECO:0000256" key="7">
    <source>
        <dbReference type="ARBA" id="ARBA00022989"/>
    </source>
</evidence>
<dbReference type="InterPro" id="IPR011990">
    <property type="entry name" value="TPR-like_helical_dom_sf"/>
</dbReference>
<evidence type="ECO:0000256" key="3">
    <source>
        <dbReference type="ARBA" id="ARBA00004744"/>
    </source>
</evidence>
<sequence length="386" mass="42844">MKWLIIVFALLVAGAILGPISSGNAGYVLVQFAGWSLETSVIALAIIMIVVAVAISLIYALFRAIASKTKKGGQWFSKRREGKAERLLEQGQLALLQQDYLAALQAFEQGHKQQPSTLFAALASYAAQQCGELGKSEFWRAQAGKAYEEADRVIQIKYIESIKNKEPDVAVKRLDALLAAGLADAATLRLAAELYKATGQWQALLELLPKLQQAGLYSADEFDELKSRVYQKRFIEEGKKGDNGLYDYWRALDKSYRSDATVRLSYAAALTHFNKKEACAKVIYKGLKRGELSIEQVNRSHVLTASYPKLVEYIQDALKRNPQHTGYIRALAQLAYDSKDYSLAQRALKKLVDSEARSEDYKLLGDIYNALGDTQLAANAYKKALA</sequence>
<comment type="caution">
    <text evidence="12">The sequence shown here is derived from an EMBL/GenBank/DDBJ whole genome shotgun (WGS) entry which is preliminary data.</text>
</comment>
<evidence type="ECO:0000313" key="13">
    <source>
        <dbReference type="Proteomes" id="UP000286680"/>
    </source>
</evidence>
<dbReference type="SUPFAM" id="SSF48452">
    <property type="entry name" value="TPR-like"/>
    <property type="match status" value="1"/>
</dbReference>
<dbReference type="RefSeq" id="WP_126820424.1">
    <property type="nucleotide sequence ID" value="NZ_PIPS01000004.1"/>
</dbReference>
<evidence type="ECO:0000256" key="2">
    <source>
        <dbReference type="ARBA" id="ARBA00004429"/>
    </source>
</evidence>
<organism evidence="12 13">
    <name type="scientific">Idiomarina aquatica</name>
    <dbReference type="NCBI Taxonomy" id="1327752"/>
    <lineage>
        <taxon>Bacteria</taxon>
        <taxon>Pseudomonadati</taxon>
        <taxon>Pseudomonadota</taxon>
        <taxon>Gammaproteobacteria</taxon>
        <taxon>Alteromonadales</taxon>
        <taxon>Idiomarinaceae</taxon>
        <taxon>Idiomarina</taxon>
    </lineage>
</organism>
<accession>A0AA94EEA9</accession>
<dbReference type="InterPro" id="IPR010817">
    <property type="entry name" value="HemY_N"/>
</dbReference>
<keyword evidence="6 10" id="KW-0812">Transmembrane</keyword>
<evidence type="ECO:0000256" key="6">
    <source>
        <dbReference type="ARBA" id="ARBA00022692"/>
    </source>
</evidence>
<dbReference type="EMBL" id="PIPS01000004">
    <property type="protein sequence ID" value="RUO40419.1"/>
    <property type="molecule type" value="Genomic_DNA"/>
</dbReference>
<protein>
    <recommendedName>
        <fullName evidence="11">HemY N-terminal domain-containing protein</fullName>
    </recommendedName>
</protein>
<keyword evidence="8 10" id="KW-0472">Membrane</keyword>
<evidence type="ECO:0000256" key="10">
    <source>
        <dbReference type="SAM" id="Phobius"/>
    </source>
</evidence>
<dbReference type="AlphaFoldDB" id="A0AA94EEA9"/>
<dbReference type="Proteomes" id="UP000286680">
    <property type="component" value="Unassembled WGS sequence"/>
</dbReference>
<evidence type="ECO:0000256" key="1">
    <source>
        <dbReference type="ARBA" id="ARBA00002962"/>
    </source>
</evidence>
<evidence type="ECO:0000313" key="12">
    <source>
        <dbReference type="EMBL" id="RUO40419.1"/>
    </source>
</evidence>
<keyword evidence="5" id="KW-0997">Cell inner membrane</keyword>
<name>A0AA94EEA9_9GAMM</name>
<keyword evidence="4" id="KW-1003">Cell membrane</keyword>
<dbReference type="Pfam" id="PF07219">
    <property type="entry name" value="HemY_N"/>
    <property type="match status" value="1"/>
</dbReference>
<keyword evidence="7 10" id="KW-1133">Transmembrane helix</keyword>
<dbReference type="GO" id="GO:0042168">
    <property type="term" value="P:heme metabolic process"/>
    <property type="evidence" value="ECO:0007669"/>
    <property type="project" value="InterPro"/>
</dbReference>
<dbReference type="InterPro" id="IPR005254">
    <property type="entry name" value="Heme_biosyn_assoc_TPR_pro"/>
</dbReference>